<dbReference type="Gene3D" id="4.10.410.60">
    <property type="match status" value="1"/>
</dbReference>
<gene>
    <name evidence="6" type="ORF">FA15DRAFT_665845</name>
</gene>
<dbReference type="NCBIfam" id="TIGR00001">
    <property type="entry name" value="rpmI_bact"/>
    <property type="match status" value="1"/>
</dbReference>
<dbReference type="GO" id="GO:0003735">
    <property type="term" value="F:structural constituent of ribosome"/>
    <property type="evidence" value="ECO:0007669"/>
    <property type="project" value="InterPro"/>
</dbReference>
<evidence type="ECO:0000313" key="7">
    <source>
        <dbReference type="Proteomes" id="UP000307440"/>
    </source>
</evidence>
<organism evidence="6 7">
    <name type="scientific">Coprinopsis marcescibilis</name>
    <name type="common">Agaric fungus</name>
    <name type="synonym">Psathyrella marcescibilis</name>
    <dbReference type="NCBI Taxonomy" id="230819"/>
    <lineage>
        <taxon>Eukaryota</taxon>
        <taxon>Fungi</taxon>
        <taxon>Dikarya</taxon>
        <taxon>Basidiomycota</taxon>
        <taxon>Agaricomycotina</taxon>
        <taxon>Agaricomycetes</taxon>
        <taxon>Agaricomycetidae</taxon>
        <taxon>Agaricales</taxon>
        <taxon>Agaricineae</taxon>
        <taxon>Psathyrellaceae</taxon>
        <taxon>Coprinopsis</taxon>
    </lineage>
</organism>
<dbReference type="InterPro" id="IPR021137">
    <property type="entry name" value="Ribosomal_bL35-like"/>
</dbReference>
<name>A0A5C3L608_COPMA</name>
<dbReference type="GO" id="GO:0015934">
    <property type="term" value="C:large ribosomal subunit"/>
    <property type="evidence" value="ECO:0007669"/>
    <property type="project" value="TreeGrafter"/>
</dbReference>
<feature type="compositionally biased region" description="Polar residues" evidence="5">
    <location>
        <begin position="78"/>
        <end position="89"/>
    </location>
</feature>
<dbReference type="Pfam" id="PF01632">
    <property type="entry name" value="Ribosomal_L35p"/>
    <property type="match status" value="1"/>
</dbReference>
<dbReference type="PANTHER" id="PTHR33343:SF1">
    <property type="entry name" value="LARGE RIBOSOMAL SUBUNIT PROTEIN BL35M"/>
    <property type="match status" value="1"/>
</dbReference>
<reference evidence="6 7" key="1">
    <citation type="journal article" date="2019" name="Nat. Ecol. Evol.">
        <title>Megaphylogeny resolves global patterns of mushroom evolution.</title>
        <authorList>
            <person name="Varga T."/>
            <person name="Krizsan K."/>
            <person name="Foldi C."/>
            <person name="Dima B."/>
            <person name="Sanchez-Garcia M."/>
            <person name="Sanchez-Ramirez S."/>
            <person name="Szollosi G.J."/>
            <person name="Szarkandi J.G."/>
            <person name="Papp V."/>
            <person name="Albert L."/>
            <person name="Andreopoulos W."/>
            <person name="Angelini C."/>
            <person name="Antonin V."/>
            <person name="Barry K.W."/>
            <person name="Bougher N.L."/>
            <person name="Buchanan P."/>
            <person name="Buyck B."/>
            <person name="Bense V."/>
            <person name="Catcheside P."/>
            <person name="Chovatia M."/>
            <person name="Cooper J."/>
            <person name="Damon W."/>
            <person name="Desjardin D."/>
            <person name="Finy P."/>
            <person name="Geml J."/>
            <person name="Haridas S."/>
            <person name="Hughes K."/>
            <person name="Justo A."/>
            <person name="Karasinski D."/>
            <person name="Kautmanova I."/>
            <person name="Kiss B."/>
            <person name="Kocsube S."/>
            <person name="Kotiranta H."/>
            <person name="LaButti K.M."/>
            <person name="Lechner B.E."/>
            <person name="Liimatainen K."/>
            <person name="Lipzen A."/>
            <person name="Lukacs Z."/>
            <person name="Mihaltcheva S."/>
            <person name="Morgado L.N."/>
            <person name="Niskanen T."/>
            <person name="Noordeloos M.E."/>
            <person name="Ohm R.A."/>
            <person name="Ortiz-Santana B."/>
            <person name="Ovrebo C."/>
            <person name="Racz N."/>
            <person name="Riley R."/>
            <person name="Savchenko A."/>
            <person name="Shiryaev A."/>
            <person name="Soop K."/>
            <person name="Spirin V."/>
            <person name="Szebenyi C."/>
            <person name="Tomsovsky M."/>
            <person name="Tulloss R.E."/>
            <person name="Uehling J."/>
            <person name="Grigoriev I.V."/>
            <person name="Vagvolgyi C."/>
            <person name="Papp T."/>
            <person name="Martin F.M."/>
            <person name="Miettinen O."/>
            <person name="Hibbett D.S."/>
            <person name="Nagy L.G."/>
        </authorList>
    </citation>
    <scope>NUCLEOTIDE SEQUENCE [LARGE SCALE GENOMIC DNA]</scope>
    <source>
        <strain evidence="6 7">CBS 121175</strain>
    </source>
</reference>
<comment type="similarity">
    <text evidence="1 4">Belongs to the bacterial ribosomal protein bL35 family.</text>
</comment>
<evidence type="ECO:0000256" key="2">
    <source>
        <dbReference type="ARBA" id="ARBA00022980"/>
    </source>
</evidence>
<dbReference type="Proteomes" id="UP000307440">
    <property type="component" value="Unassembled WGS sequence"/>
</dbReference>
<dbReference type="PRINTS" id="PR00064">
    <property type="entry name" value="RIBOSOMALL35"/>
</dbReference>
<dbReference type="EMBL" id="ML210159">
    <property type="protein sequence ID" value="TFK28062.1"/>
    <property type="molecule type" value="Genomic_DNA"/>
</dbReference>
<evidence type="ECO:0000313" key="6">
    <source>
        <dbReference type="EMBL" id="TFK28062.1"/>
    </source>
</evidence>
<protein>
    <recommendedName>
        <fullName evidence="4">50S ribosomal protein L35</fullName>
    </recommendedName>
</protein>
<dbReference type="InterPro" id="IPR001706">
    <property type="entry name" value="Ribosomal_bL35"/>
</dbReference>
<dbReference type="GO" id="GO:0006412">
    <property type="term" value="P:translation"/>
    <property type="evidence" value="ECO:0007669"/>
    <property type="project" value="InterPro"/>
</dbReference>
<feature type="region of interest" description="Disordered" evidence="5">
    <location>
        <begin position="66"/>
        <end position="89"/>
    </location>
</feature>
<evidence type="ECO:0000256" key="1">
    <source>
        <dbReference type="ARBA" id="ARBA00006598"/>
    </source>
</evidence>
<keyword evidence="2 4" id="KW-0689">Ribosomal protein</keyword>
<evidence type="ECO:0000256" key="4">
    <source>
        <dbReference type="RuleBase" id="RU000568"/>
    </source>
</evidence>
<keyword evidence="7" id="KW-1185">Reference proteome</keyword>
<evidence type="ECO:0000256" key="5">
    <source>
        <dbReference type="SAM" id="MobiDB-lite"/>
    </source>
</evidence>
<sequence length="106" mass="11521">MFAARLAQTCQSCLRSSSSLFSANVLQRSLFSTSPVAEAGYKMKSHSGAKKRWRSVGSTFKRAKAGHSHLNEHKSASRKNQLGGTAYATSTQATKLRKRLLPYGSA</sequence>
<proteinExistence type="inferred from homology"/>
<dbReference type="OrthoDB" id="162638at2759"/>
<dbReference type="InterPro" id="IPR037229">
    <property type="entry name" value="Ribosomal_bL35_sf"/>
</dbReference>
<evidence type="ECO:0000256" key="3">
    <source>
        <dbReference type="ARBA" id="ARBA00023274"/>
    </source>
</evidence>
<keyword evidence="3 4" id="KW-0687">Ribonucleoprotein</keyword>
<dbReference type="PANTHER" id="PTHR33343">
    <property type="entry name" value="54S RIBOSOMAL PROTEIN BL35M"/>
    <property type="match status" value="1"/>
</dbReference>
<accession>A0A5C3L608</accession>
<dbReference type="SUPFAM" id="SSF143034">
    <property type="entry name" value="L35p-like"/>
    <property type="match status" value="1"/>
</dbReference>
<dbReference type="STRING" id="230819.A0A5C3L608"/>
<dbReference type="AlphaFoldDB" id="A0A5C3L608"/>